<dbReference type="Proteomes" id="UP000004416">
    <property type="component" value="Unassembled WGS sequence"/>
</dbReference>
<organism evidence="2 3">
    <name type="scientific">Desulfitobacterium hafniense DP7</name>
    <dbReference type="NCBI Taxonomy" id="537010"/>
    <lineage>
        <taxon>Bacteria</taxon>
        <taxon>Bacillati</taxon>
        <taxon>Bacillota</taxon>
        <taxon>Clostridia</taxon>
        <taxon>Eubacteriales</taxon>
        <taxon>Desulfitobacteriaceae</taxon>
        <taxon>Desulfitobacterium</taxon>
    </lineage>
</organism>
<reference evidence="2 3" key="1">
    <citation type="submission" date="2011-08" db="EMBL/GenBank/DDBJ databases">
        <authorList>
            <person name="Weinstock G."/>
            <person name="Sodergren E."/>
            <person name="Clifton S."/>
            <person name="Fulton L."/>
            <person name="Fulton B."/>
            <person name="Courtney L."/>
            <person name="Fronick C."/>
            <person name="Harrison M."/>
            <person name="Strong C."/>
            <person name="Farmer C."/>
            <person name="Delahaunty K."/>
            <person name="Markovic C."/>
            <person name="Hall O."/>
            <person name="Minx P."/>
            <person name="Tomlinson C."/>
            <person name="Mitreva M."/>
            <person name="Hou S."/>
            <person name="Chen J."/>
            <person name="Wollam A."/>
            <person name="Pepin K.H."/>
            <person name="Johnson M."/>
            <person name="Bhonagiri V."/>
            <person name="Zhang X."/>
            <person name="Suruliraj S."/>
            <person name="Warren W."/>
            <person name="Chinwalla A."/>
            <person name="Mardis E.R."/>
            <person name="Wilson R.K."/>
        </authorList>
    </citation>
    <scope>NUCLEOTIDE SEQUENCE [LARGE SCALE GENOMIC DNA]</scope>
    <source>
        <strain evidence="2 3">DP7</strain>
    </source>
</reference>
<sequence length="150" mass="15744">MTMKKFKKAILIGAIVLGVGASSSTVLAASAYNNPVEALAGITGKTVESVLTEQYETGKSLGVMANEAGKLDEFQKELLEMRKDALAQRVESGNLTQQQADQMITAMEENQAYCYGDGYGRGRGMMGAGNGGMLGRGQGGCGGFGYNQAR</sequence>
<accession>G9XRS1</accession>
<comment type="caution">
    <text evidence="2">The sequence shown here is derived from an EMBL/GenBank/DDBJ whole genome shotgun (WGS) entry which is preliminary data.</text>
</comment>
<feature type="chain" id="PRO_5003528364" evidence="1">
    <location>
        <begin position="29"/>
        <end position="150"/>
    </location>
</feature>
<gene>
    <name evidence="2" type="ORF">HMPREF0322_03669</name>
</gene>
<feature type="signal peptide" evidence="1">
    <location>
        <begin position="1"/>
        <end position="28"/>
    </location>
</feature>
<dbReference type="PATRIC" id="fig|537010.4.peg.3435"/>
<dbReference type="InterPro" id="IPR024485">
    <property type="entry name" value="DUF2680"/>
</dbReference>
<dbReference type="EMBL" id="AFZX01000094">
    <property type="protein sequence ID" value="EHL05649.1"/>
    <property type="molecule type" value="Genomic_DNA"/>
</dbReference>
<dbReference type="Pfam" id="PF10925">
    <property type="entry name" value="DUF2680"/>
    <property type="match status" value="1"/>
</dbReference>
<protein>
    <submittedName>
        <fullName evidence="2">Signal peptide protein, YSIRK family</fullName>
    </submittedName>
</protein>
<evidence type="ECO:0000313" key="2">
    <source>
        <dbReference type="EMBL" id="EHL05649.1"/>
    </source>
</evidence>
<evidence type="ECO:0000313" key="3">
    <source>
        <dbReference type="Proteomes" id="UP000004416"/>
    </source>
</evidence>
<name>G9XRS1_DESHA</name>
<dbReference type="AlphaFoldDB" id="G9XRS1"/>
<dbReference type="HOGENOM" id="CLU_115755_0_0_9"/>
<evidence type="ECO:0000256" key="1">
    <source>
        <dbReference type="SAM" id="SignalP"/>
    </source>
</evidence>
<proteinExistence type="predicted"/>
<keyword evidence="1" id="KW-0732">Signal</keyword>
<dbReference type="RefSeq" id="WP_005814486.1">
    <property type="nucleotide sequence ID" value="NZ_JH414482.1"/>
</dbReference>